<gene>
    <name evidence="2" type="ORF">F4557_004146</name>
    <name evidence="1" type="ORF">GCM10009546_61110</name>
</gene>
<dbReference type="EMBL" id="JACHMV010000001">
    <property type="protein sequence ID" value="MBB4775728.1"/>
    <property type="molecule type" value="Genomic_DNA"/>
</dbReference>
<evidence type="ECO:0000313" key="3">
    <source>
        <dbReference type="Proteomes" id="UP000549343"/>
    </source>
</evidence>
<dbReference type="Proteomes" id="UP000549343">
    <property type="component" value="Unassembled WGS sequence"/>
</dbReference>
<protein>
    <submittedName>
        <fullName evidence="2">Uncharacterized protein</fullName>
    </submittedName>
</protein>
<name>A0A7W7IFG3_9ACTN</name>
<organism evidence="2 3">
    <name type="scientific">Actinomadura livida</name>
    <dbReference type="NCBI Taxonomy" id="79909"/>
    <lineage>
        <taxon>Bacteria</taxon>
        <taxon>Bacillati</taxon>
        <taxon>Actinomycetota</taxon>
        <taxon>Actinomycetes</taxon>
        <taxon>Streptosporangiales</taxon>
        <taxon>Thermomonosporaceae</taxon>
        <taxon>Actinomadura</taxon>
    </lineage>
</organism>
<evidence type="ECO:0000313" key="2">
    <source>
        <dbReference type="EMBL" id="MBB4775728.1"/>
    </source>
</evidence>
<dbReference type="AlphaFoldDB" id="A0A7W7IFG3"/>
<evidence type="ECO:0000313" key="1">
    <source>
        <dbReference type="EMBL" id="GAA0590466.1"/>
    </source>
</evidence>
<reference evidence="2 3" key="3">
    <citation type="submission" date="2020-08" db="EMBL/GenBank/DDBJ databases">
        <title>Sequencing the genomes of 1000 actinobacteria strains.</title>
        <authorList>
            <person name="Klenk H.-P."/>
        </authorList>
    </citation>
    <scope>NUCLEOTIDE SEQUENCE [LARGE SCALE GENOMIC DNA]</scope>
    <source>
        <strain evidence="2 3">DSM 44772</strain>
    </source>
</reference>
<proteinExistence type="predicted"/>
<accession>A0A7W7IFG3</accession>
<evidence type="ECO:0000313" key="4">
    <source>
        <dbReference type="Proteomes" id="UP001501427"/>
    </source>
</evidence>
<reference evidence="1" key="4">
    <citation type="submission" date="2023-12" db="EMBL/GenBank/DDBJ databases">
        <authorList>
            <person name="Sun Q."/>
            <person name="Inoue M."/>
        </authorList>
    </citation>
    <scope>NUCLEOTIDE SEQUENCE</scope>
    <source>
        <strain evidence="1">JCM 10667</strain>
    </source>
</reference>
<comment type="caution">
    <text evidence="2">The sequence shown here is derived from an EMBL/GenBank/DDBJ whole genome shotgun (WGS) entry which is preliminary data.</text>
</comment>
<dbReference type="EMBL" id="BAAAHD010000069">
    <property type="protein sequence ID" value="GAA0590466.1"/>
    <property type="molecule type" value="Genomic_DNA"/>
</dbReference>
<reference evidence="1" key="1">
    <citation type="journal article" date="2014" name="Int. J. Syst. Evol. Microbiol.">
        <title>Complete genome of a new Firmicutes species belonging to the dominant human colonic microbiota ('Ruminococcus bicirculans') reveals two chromosomes and a selective capacity to utilize plant glucans.</title>
        <authorList>
            <consortium name="NISC Comparative Sequencing Program"/>
            <person name="Wegmann U."/>
            <person name="Louis P."/>
            <person name="Goesmann A."/>
            <person name="Henrissat B."/>
            <person name="Duncan S.H."/>
            <person name="Flint H.J."/>
        </authorList>
    </citation>
    <scope>NUCLEOTIDE SEQUENCE</scope>
    <source>
        <strain evidence="1">JCM 10667</strain>
    </source>
</reference>
<sequence>MQAGLLAAREELERAGAGGREFVAGEGGHGVVAGVSVYSDMTIFAGARACRSGRVWV</sequence>
<dbReference type="Proteomes" id="UP001501427">
    <property type="component" value="Unassembled WGS sequence"/>
</dbReference>
<dbReference type="RefSeq" id="WP_184885165.1">
    <property type="nucleotide sequence ID" value="NZ_BAAAHD010000069.1"/>
</dbReference>
<keyword evidence="4" id="KW-1185">Reference proteome</keyword>
<reference evidence="4" key="2">
    <citation type="journal article" date="2019" name="Int. J. Syst. Evol. Microbiol.">
        <title>The Global Catalogue of Microorganisms (GCM) 10K type strain sequencing project: providing services to taxonomists for standard genome sequencing and annotation.</title>
        <authorList>
            <consortium name="The Broad Institute Genomics Platform"/>
            <consortium name="The Broad Institute Genome Sequencing Center for Infectious Disease"/>
            <person name="Wu L."/>
            <person name="Ma J."/>
        </authorList>
    </citation>
    <scope>NUCLEOTIDE SEQUENCE [LARGE SCALE GENOMIC DNA]</scope>
    <source>
        <strain evidence="4">JCM 10667</strain>
    </source>
</reference>